<evidence type="ECO:0000256" key="2">
    <source>
        <dbReference type="ARBA" id="ARBA00023157"/>
    </source>
</evidence>
<dbReference type="SMART" id="SM00856">
    <property type="entry name" value="PMEI"/>
    <property type="match status" value="1"/>
</dbReference>
<accession>A0A022PZM3</accession>
<dbReference type="SUPFAM" id="SSF101148">
    <property type="entry name" value="Plant invertase/pectin methylesterase inhibitor"/>
    <property type="match status" value="1"/>
</dbReference>
<evidence type="ECO:0000256" key="1">
    <source>
        <dbReference type="ARBA" id="ARBA00022729"/>
    </source>
</evidence>
<name>A0A022PZM3_ERYGU</name>
<dbReference type="GO" id="GO:0046910">
    <property type="term" value="F:pectinesterase inhibitor activity"/>
    <property type="evidence" value="ECO:0007669"/>
    <property type="project" value="InterPro"/>
</dbReference>
<gene>
    <name evidence="6" type="ORF">MIMGU_mgv1a021379mg</name>
</gene>
<dbReference type="PANTHER" id="PTHR36710">
    <property type="entry name" value="PECTINESTERASE INHIBITOR-LIKE"/>
    <property type="match status" value="1"/>
</dbReference>
<keyword evidence="2" id="KW-1015">Disulfide bond</keyword>
<reference evidence="6 7" key="1">
    <citation type="journal article" date="2013" name="Proc. Natl. Acad. Sci. U.S.A.">
        <title>Fine-scale variation in meiotic recombination in Mimulus inferred from population shotgun sequencing.</title>
        <authorList>
            <person name="Hellsten U."/>
            <person name="Wright K.M."/>
            <person name="Jenkins J."/>
            <person name="Shu S."/>
            <person name="Yuan Y."/>
            <person name="Wessler S.R."/>
            <person name="Schmutz J."/>
            <person name="Willis J.H."/>
            <person name="Rokhsar D.S."/>
        </authorList>
    </citation>
    <scope>NUCLEOTIDE SEQUENCE [LARGE SCALE GENOMIC DNA]</scope>
    <source>
        <strain evidence="7">cv. DUN x IM62</strain>
    </source>
</reference>
<dbReference type="InterPro" id="IPR034086">
    <property type="entry name" value="PMEI_plant"/>
</dbReference>
<protein>
    <recommendedName>
        <fullName evidence="5">Pectinesterase inhibitor domain-containing protein</fullName>
    </recommendedName>
</protein>
<evidence type="ECO:0000256" key="3">
    <source>
        <dbReference type="ARBA" id="ARBA00038471"/>
    </source>
</evidence>
<evidence type="ECO:0000256" key="4">
    <source>
        <dbReference type="SAM" id="SignalP"/>
    </source>
</evidence>
<evidence type="ECO:0000313" key="7">
    <source>
        <dbReference type="Proteomes" id="UP000030748"/>
    </source>
</evidence>
<evidence type="ECO:0000259" key="5">
    <source>
        <dbReference type="SMART" id="SM00856"/>
    </source>
</evidence>
<dbReference type="InterPro" id="IPR035513">
    <property type="entry name" value="Invertase/methylesterase_inhib"/>
</dbReference>
<feature type="signal peptide" evidence="4">
    <location>
        <begin position="1"/>
        <end position="24"/>
    </location>
</feature>
<comment type="similarity">
    <text evidence="3">Belongs to the PMEI family.</text>
</comment>
<dbReference type="PANTHER" id="PTHR36710:SF4">
    <property type="entry name" value="PLANT INVERTASE_PECTIN METHYLESTERASE INHIBITOR SUPERFAMILY PROTEIN"/>
    <property type="match status" value="1"/>
</dbReference>
<dbReference type="Pfam" id="PF04043">
    <property type="entry name" value="PMEI"/>
    <property type="match status" value="1"/>
</dbReference>
<feature type="chain" id="PRO_5001506849" description="Pectinesterase inhibitor domain-containing protein" evidence="4">
    <location>
        <begin position="25"/>
        <end position="189"/>
    </location>
</feature>
<dbReference type="InterPro" id="IPR006501">
    <property type="entry name" value="Pectinesterase_inhib_dom"/>
</dbReference>
<keyword evidence="7" id="KW-1185">Reference proteome</keyword>
<organism evidence="6 7">
    <name type="scientific">Erythranthe guttata</name>
    <name type="common">Yellow monkey flower</name>
    <name type="synonym">Mimulus guttatus</name>
    <dbReference type="NCBI Taxonomy" id="4155"/>
    <lineage>
        <taxon>Eukaryota</taxon>
        <taxon>Viridiplantae</taxon>
        <taxon>Streptophyta</taxon>
        <taxon>Embryophyta</taxon>
        <taxon>Tracheophyta</taxon>
        <taxon>Spermatophyta</taxon>
        <taxon>Magnoliopsida</taxon>
        <taxon>eudicotyledons</taxon>
        <taxon>Gunneridae</taxon>
        <taxon>Pentapetalae</taxon>
        <taxon>asterids</taxon>
        <taxon>lamiids</taxon>
        <taxon>Lamiales</taxon>
        <taxon>Phrymaceae</taxon>
        <taxon>Erythranthe</taxon>
    </lineage>
</organism>
<dbReference type="EMBL" id="KI632284">
    <property type="protein sequence ID" value="EYU20343.1"/>
    <property type="molecule type" value="Genomic_DNA"/>
</dbReference>
<dbReference type="Proteomes" id="UP000030748">
    <property type="component" value="Unassembled WGS sequence"/>
</dbReference>
<dbReference type="Gene3D" id="1.20.140.40">
    <property type="entry name" value="Invertase/pectin methylesterase inhibitor family protein"/>
    <property type="match status" value="1"/>
</dbReference>
<feature type="domain" description="Pectinesterase inhibitor" evidence="5">
    <location>
        <begin position="32"/>
        <end position="183"/>
    </location>
</feature>
<keyword evidence="1 4" id="KW-0732">Signal</keyword>
<dbReference type="NCBIfam" id="TIGR01614">
    <property type="entry name" value="PME_inhib"/>
    <property type="match status" value="1"/>
</dbReference>
<dbReference type="CDD" id="cd15797">
    <property type="entry name" value="PMEI"/>
    <property type="match status" value="1"/>
</dbReference>
<dbReference type="AlphaFoldDB" id="A0A022PZM3"/>
<sequence>MELSFLGALLIILVLLTSPLRTIAFSDTNARITDELINDICSKTKNPSLCLNSLKSLKGGRLFPKPLFVLGAGPMSMAQSHANKTAKVIWDHYHGKPFWKDEIRLRYNRCVVKYADAMKQLKEAKKFMLAGEAKSFKHYTLLAVDRVDSCDSELTKLPETNNKRKFLQDNKEFKDLCDIIVGICNKVYS</sequence>
<dbReference type="InterPro" id="IPR052421">
    <property type="entry name" value="PCW_Enzyme_Inhibitor"/>
</dbReference>
<proteinExistence type="inferred from homology"/>
<evidence type="ECO:0000313" key="6">
    <source>
        <dbReference type="EMBL" id="EYU20343.1"/>
    </source>
</evidence>